<accession>A0A1H4AZW1</accession>
<sequence>MNTKQKITEDRKVSLALSKLESLISSSKTVLNTDDLAAYTGFAKSSIYKFVHRKEIPYFKPTGKQLFFSKEKIDAWLMEKSVKSKDEIAELARSRTLFK</sequence>
<dbReference type="AlphaFoldDB" id="A0A1H4AZW1"/>
<protein>
    <submittedName>
        <fullName evidence="2">DNA binding domain-containing protein, excisionase family</fullName>
    </submittedName>
</protein>
<evidence type="ECO:0000259" key="1">
    <source>
        <dbReference type="Pfam" id="PF12728"/>
    </source>
</evidence>
<dbReference type="Pfam" id="PF12728">
    <property type="entry name" value="HTH_17"/>
    <property type="match status" value="1"/>
</dbReference>
<dbReference type="OrthoDB" id="597977at2"/>
<feature type="domain" description="Helix-turn-helix" evidence="1">
    <location>
        <begin position="30"/>
        <end position="80"/>
    </location>
</feature>
<dbReference type="RefSeq" id="WP_091399655.1">
    <property type="nucleotide sequence ID" value="NZ_FNQY01000017.1"/>
</dbReference>
<dbReference type="Proteomes" id="UP000199041">
    <property type="component" value="Unassembled WGS sequence"/>
</dbReference>
<organism evidence="2 3">
    <name type="scientific">Arachidicoccus rhizosphaerae</name>
    <dbReference type="NCBI Taxonomy" id="551991"/>
    <lineage>
        <taxon>Bacteria</taxon>
        <taxon>Pseudomonadati</taxon>
        <taxon>Bacteroidota</taxon>
        <taxon>Chitinophagia</taxon>
        <taxon>Chitinophagales</taxon>
        <taxon>Chitinophagaceae</taxon>
        <taxon>Arachidicoccus</taxon>
    </lineage>
</organism>
<dbReference type="InterPro" id="IPR009061">
    <property type="entry name" value="DNA-bd_dom_put_sf"/>
</dbReference>
<dbReference type="STRING" id="551991.SAMN05192529_11764"/>
<reference evidence="2 3" key="1">
    <citation type="submission" date="2016-10" db="EMBL/GenBank/DDBJ databases">
        <authorList>
            <person name="de Groot N.N."/>
        </authorList>
    </citation>
    <scope>NUCLEOTIDE SEQUENCE [LARGE SCALE GENOMIC DNA]</scope>
    <source>
        <strain evidence="2 3">Vu-144</strain>
    </source>
</reference>
<dbReference type="GO" id="GO:0003677">
    <property type="term" value="F:DNA binding"/>
    <property type="evidence" value="ECO:0007669"/>
    <property type="project" value="InterPro"/>
</dbReference>
<dbReference type="NCBIfam" id="TIGR01764">
    <property type="entry name" value="excise"/>
    <property type="match status" value="1"/>
</dbReference>
<evidence type="ECO:0000313" key="3">
    <source>
        <dbReference type="Proteomes" id="UP000199041"/>
    </source>
</evidence>
<name>A0A1H4AZW1_9BACT</name>
<dbReference type="EMBL" id="FNQY01000017">
    <property type="protein sequence ID" value="SEA41429.1"/>
    <property type="molecule type" value="Genomic_DNA"/>
</dbReference>
<dbReference type="InterPro" id="IPR041657">
    <property type="entry name" value="HTH_17"/>
</dbReference>
<dbReference type="InterPro" id="IPR010093">
    <property type="entry name" value="SinI_DNA-bd"/>
</dbReference>
<gene>
    <name evidence="2" type="ORF">SAMN05192529_11764</name>
</gene>
<dbReference type="SUPFAM" id="SSF46955">
    <property type="entry name" value="Putative DNA-binding domain"/>
    <property type="match status" value="1"/>
</dbReference>
<evidence type="ECO:0000313" key="2">
    <source>
        <dbReference type="EMBL" id="SEA41429.1"/>
    </source>
</evidence>
<proteinExistence type="predicted"/>
<keyword evidence="3" id="KW-1185">Reference proteome</keyword>